<keyword evidence="4" id="KW-1185">Reference proteome</keyword>
<gene>
    <name evidence="3" type="ORF">Vbra_12150</name>
</gene>
<dbReference type="SMART" id="SM00849">
    <property type="entry name" value="Lactamase_B"/>
    <property type="match status" value="1"/>
</dbReference>
<dbReference type="InterPro" id="IPR001279">
    <property type="entry name" value="Metallo-B-lactamas"/>
</dbReference>
<dbReference type="Gene3D" id="3.60.15.10">
    <property type="entry name" value="Ribonuclease Z/Hydroxyacylglutathione hydrolase-like"/>
    <property type="match status" value="1"/>
</dbReference>
<keyword evidence="1" id="KW-0378">Hydrolase</keyword>
<dbReference type="GO" id="GO:0042781">
    <property type="term" value="F:3'-tRNA processing endoribonuclease activity"/>
    <property type="evidence" value="ECO:0007669"/>
    <property type="project" value="TreeGrafter"/>
</dbReference>
<evidence type="ECO:0000259" key="2">
    <source>
        <dbReference type="SMART" id="SM00849"/>
    </source>
</evidence>
<dbReference type="InterPro" id="IPR044094">
    <property type="entry name" value="AtsA-like_MBL-fold"/>
</dbReference>
<proteinExistence type="predicted"/>
<organism evidence="3 4">
    <name type="scientific">Vitrella brassicaformis (strain CCMP3155)</name>
    <dbReference type="NCBI Taxonomy" id="1169540"/>
    <lineage>
        <taxon>Eukaryota</taxon>
        <taxon>Sar</taxon>
        <taxon>Alveolata</taxon>
        <taxon>Colpodellida</taxon>
        <taxon>Vitrellaceae</taxon>
        <taxon>Vitrella</taxon>
    </lineage>
</organism>
<dbReference type="PhylomeDB" id="A0A0G4EJ11"/>
<reference evidence="3 4" key="1">
    <citation type="submission" date="2014-11" db="EMBL/GenBank/DDBJ databases">
        <authorList>
            <person name="Zhu J."/>
            <person name="Qi W."/>
            <person name="Song R."/>
        </authorList>
    </citation>
    <scope>NUCLEOTIDE SEQUENCE [LARGE SCALE GENOMIC DNA]</scope>
</reference>
<dbReference type="VEuPathDB" id="CryptoDB:Vbra_12150"/>
<dbReference type="SUPFAM" id="SSF56281">
    <property type="entry name" value="Metallo-hydrolase/oxidoreductase"/>
    <property type="match status" value="1"/>
</dbReference>
<dbReference type="InterPro" id="IPR036866">
    <property type="entry name" value="RibonucZ/Hydroxyglut_hydro"/>
</dbReference>
<name>A0A0G4EJ11_VITBC</name>
<evidence type="ECO:0000313" key="3">
    <source>
        <dbReference type="EMBL" id="CEL97001.1"/>
    </source>
</evidence>
<sequence>MKVTLLGTGSPQPRADRFGAANLVQHDGTSLLIDAGSGVTQRLAALGVSGRDITAVLLTHMHSDHVIDLYQFIISSWHQGRSKPQRIIGPPGTRAFITELMACWHKERSDRIAFEQRPSTIALDIHIEELHPTEPEPITLGGLVVQPVVVDHKPIEHAYGFAISTTGEEERAVFSGDTRWCGALVEAARGCDVLVHEVFIKRAMPVSEGVRTAATVEATASYHTLSSEVGKLAAEAQVGVLLLNHFAPPVFDKDALMAEVGSDFDGPVVIGEDLMQYDIPTKTLRAQMPLAAPSQQVLVRLSPYNKPGNAHASTASNGSNGSI</sequence>
<feature type="domain" description="Metallo-beta-lactamase" evidence="2">
    <location>
        <begin position="18"/>
        <end position="245"/>
    </location>
</feature>
<evidence type="ECO:0000313" key="4">
    <source>
        <dbReference type="Proteomes" id="UP000041254"/>
    </source>
</evidence>
<accession>A0A0G4EJ11</accession>
<protein>
    <recommendedName>
        <fullName evidence="2">Metallo-beta-lactamase domain-containing protein</fullName>
    </recommendedName>
</protein>
<dbReference type="AlphaFoldDB" id="A0A0G4EJ11"/>
<dbReference type="InParanoid" id="A0A0G4EJ11"/>
<dbReference type="STRING" id="1169540.A0A0G4EJ11"/>
<dbReference type="Proteomes" id="UP000041254">
    <property type="component" value="Unassembled WGS sequence"/>
</dbReference>
<evidence type="ECO:0000256" key="1">
    <source>
        <dbReference type="ARBA" id="ARBA00022801"/>
    </source>
</evidence>
<dbReference type="EMBL" id="CDMY01000251">
    <property type="protein sequence ID" value="CEL97001.1"/>
    <property type="molecule type" value="Genomic_DNA"/>
</dbReference>
<dbReference type="Pfam" id="PF23023">
    <property type="entry name" value="Anti-Pycsar_Apyc1"/>
    <property type="match status" value="1"/>
</dbReference>
<dbReference type="OrthoDB" id="527344at2759"/>
<dbReference type="CDD" id="cd07719">
    <property type="entry name" value="arylsulfatase_AtsA-like_MBL-fold"/>
    <property type="match status" value="1"/>
</dbReference>
<dbReference type="PANTHER" id="PTHR46018:SF2">
    <property type="entry name" value="ZINC PHOSPHODIESTERASE ELAC PROTEIN 1"/>
    <property type="match status" value="1"/>
</dbReference>
<dbReference type="PANTHER" id="PTHR46018">
    <property type="entry name" value="ZINC PHOSPHODIESTERASE ELAC PROTEIN 1"/>
    <property type="match status" value="1"/>
</dbReference>